<feature type="transmembrane region" description="Helical" evidence="6">
    <location>
        <begin position="324"/>
        <end position="343"/>
    </location>
</feature>
<evidence type="ECO:0000256" key="1">
    <source>
        <dbReference type="ARBA" id="ARBA00004141"/>
    </source>
</evidence>
<dbReference type="InterPro" id="IPR002528">
    <property type="entry name" value="MATE_fam"/>
</dbReference>
<evidence type="ECO:0000313" key="7">
    <source>
        <dbReference type="EMBL" id="CAI9267248.1"/>
    </source>
</evidence>
<feature type="transmembrane region" description="Helical" evidence="6">
    <location>
        <begin position="105"/>
        <end position="129"/>
    </location>
</feature>
<protein>
    <recommendedName>
        <fullName evidence="6">Protein DETOXIFICATION</fullName>
    </recommendedName>
    <alternativeName>
        <fullName evidence="6">Multidrug and toxic compound extrusion protein</fullName>
    </alternativeName>
</protein>
<dbReference type="EMBL" id="OX465077">
    <property type="protein sequence ID" value="CAI9267248.1"/>
    <property type="molecule type" value="Genomic_DNA"/>
</dbReference>
<feature type="transmembrane region" description="Helical" evidence="6">
    <location>
        <begin position="53"/>
        <end position="74"/>
    </location>
</feature>
<feature type="transmembrane region" description="Helical" evidence="6">
    <location>
        <begin position="25"/>
        <end position="47"/>
    </location>
</feature>
<keyword evidence="5 6" id="KW-0472">Membrane</keyword>
<organism evidence="7 8">
    <name type="scientific">Lactuca saligna</name>
    <name type="common">Willowleaf lettuce</name>
    <dbReference type="NCBI Taxonomy" id="75948"/>
    <lineage>
        <taxon>Eukaryota</taxon>
        <taxon>Viridiplantae</taxon>
        <taxon>Streptophyta</taxon>
        <taxon>Embryophyta</taxon>
        <taxon>Tracheophyta</taxon>
        <taxon>Spermatophyta</taxon>
        <taxon>Magnoliopsida</taxon>
        <taxon>eudicotyledons</taxon>
        <taxon>Gunneridae</taxon>
        <taxon>Pentapetalae</taxon>
        <taxon>asterids</taxon>
        <taxon>campanulids</taxon>
        <taxon>Asterales</taxon>
        <taxon>Asteraceae</taxon>
        <taxon>Cichorioideae</taxon>
        <taxon>Cichorieae</taxon>
        <taxon>Lactucinae</taxon>
        <taxon>Lactuca</taxon>
    </lineage>
</organism>
<evidence type="ECO:0000256" key="5">
    <source>
        <dbReference type="ARBA" id="ARBA00023136"/>
    </source>
</evidence>
<dbReference type="GO" id="GO:0016020">
    <property type="term" value="C:membrane"/>
    <property type="evidence" value="ECO:0007669"/>
    <property type="project" value="UniProtKB-SubCell"/>
</dbReference>
<dbReference type="GO" id="GO:1990961">
    <property type="term" value="P:xenobiotic detoxification by transmembrane export across the plasma membrane"/>
    <property type="evidence" value="ECO:0007669"/>
    <property type="project" value="InterPro"/>
</dbReference>
<evidence type="ECO:0000256" key="2">
    <source>
        <dbReference type="ARBA" id="ARBA00010199"/>
    </source>
</evidence>
<gene>
    <name evidence="7" type="ORF">LSALG_LOCUS7743</name>
</gene>
<comment type="subcellular location">
    <subcellularLocation>
        <location evidence="1">Membrane</location>
        <topology evidence="1">Multi-pass membrane protein</topology>
    </subcellularLocation>
</comment>
<comment type="similarity">
    <text evidence="2 6">Belongs to the multi antimicrobial extrusion (MATE) (TC 2.A.66.1) family.</text>
</comment>
<keyword evidence="8" id="KW-1185">Reference proteome</keyword>
<proteinExistence type="inferred from homology"/>
<feature type="transmembrane region" description="Helical" evidence="6">
    <location>
        <begin position="141"/>
        <end position="159"/>
    </location>
</feature>
<feature type="transmembrane region" description="Helical" evidence="6">
    <location>
        <begin position="396"/>
        <end position="417"/>
    </location>
</feature>
<dbReference type="InterPro" id="IPR045069">
    <property type="entry name" value="MATE_euk"/>
</dbReference>
<dbReference type="GO" id="GO:0015297">
    <property type="term" value="F:antiporter activity"/>
    <property type="evidence" value="ECO:0007669"/>
    <property type="project" value="InterPro"/>
</dbReference>
<dbReference type="AlphaFoldDB" id="A0AA35VEA4"/>
<feature type="transmembrane region" description="Helical" evidence="6">
    <location>
        <begin position="363"/>
        <end position="384"/>
    </location>
</feature>
<dbReference type="GO" id="GO:0042910">
    <property type="term" value="F:xenobiotic transmembrane transporter activity"/>
    <property type="evidence" value="ECO:0007669"/>
    <property type="project" value="InterPro"/>
</dbReference>
<name>A0AA35VEA4_LACSI</name>
<reference evidence="7" key="1">
    <citation type="submission" date="2023-04" db="EMBL/GenBank/DDBJ databases">
        <authorList>
            <person name="Vijverberg K."/>
            <person name="Xiong W."/>
            <person name="Schranz E."/>
        </authorList>
    </citation>
    <scope>NUCLEOTIDE SEQUENCE</scope>
</reference>
<feature type="transmembrane region" description="Helical" evidence="6">
    <location>
        <begin position="423"/>
        <end position="444"/>
    </location>
</feature>
<dbReference type="Proteomes" id="UP001177003">
    <property type="component" value="Chromosome 1"/>
</dbReference>
<accession>A0AA35VEA4</accession>
<dbReference type="Pfam" id="PF01554">
    <property type="entry name" value="MatE"/>
    <property type="match status" value="2"/>
</dbReference>
<evidence type="ECO:0000256" key="6">
    <source>
        <dbReference type="RuleBase" id="RU004914"/>
    </source>
</evidence>
<feature type="transmembrane region" description="Helical" evidence="6">
    <location>
        <begin position="199"/>
        <end position="219"/>
    </location>
</feature>
<dbReference type="CDD" id="cd13132">
    <property type="entry name" value="MATE_eukaryotic"/>
    <property type="match status" value="1"/>
</dbReference>
<feature type="transmembrane region" description="Helical" evidence="6">
    <location>
        <begin position="171"/>
        <end position="193"/>
    </location>
</feature>
<keyword evidence="4 6" id="KW-1133">Transmembrane helix</keyword>
<dbReference type="NCBIfam" id="TIGR00797">
    <property type="entry name" value="matE"/>
    <property type="match status" value="1"/>
</dbReference>
<evidence type="ECO:0000313" key="8">
    <source>
        <dbReference type="Proteomes" id="UP001177003"/>
    </source>
</evidence>
<evidence type="ECO:0000256" key="3">
    <source>
        <dbReference type="ARBA" id="ARBA00022692"/>
    </source>
</evidence>
<sequence length="466" mass="51708">MELQQEMDTIKSSETMEELKQQLKLAGPLCLVSFLDYSLQIISVMFIGHLGELSLSVASMASSFAAVTGSHFLLGTGSALETFCGQAYGAQQYNMLGVYTQRAMLVLMLIAIPISIIWTYTGTIFIWFGQDVEISMKAETYTRWLIPSIFPYGILQCQFRFLQAQSNTKVLMLSSGFTCLVHILACWIMIFKFGLGSNGAALACAISYWIQVSFLAIYIKFSRAFEKTWTGFSKEAFMNLEEFVSLSIPSALMICLEYWAYEFLVLMSGLLPNPKLEISMMSVSLTTSSLIYRIPYGFGSAVSTRVSNELGAGRPQAAHRAAHVVMLVAMTEGLVVSFLLVVVRDLWGYLFTYEVEVVSYLSSIMPILALSNFCDGIQGVLSGILRGCGWQKTGAFVNLGAYYLVGLPFAILWTFVFSYGGKGLWMGIIGGSGIQALLFIYIVMHTNWDQEAKKAQNRVHYTSLPK</sequence>
<evidence type="ECO:0000256" key="4">
    <source>
        <dbReference type="ARBA" id="ARBA00022989"/>
    </source>
</evidence>
<dbReference type="PANTHER" id="PTHR11206">
    <property type="entry name" value="MULTIDRUG RESISTANCE PROTEIN"/>
    <property type="match status" value="1"/>
</dbReference>
<keyword evidence="3 6" id="KW-0812">Transmembrane</keyword>